<organism evidence="1 2">
    <name type="scientific">Entomophthora muscae</name>
    <dbReference type="NCBI Taxonomy" id="34485"/>
    <lineage>
        <taxon>Eukaryota</taxon>
        <taxon>Fungi</taxon>
        <taxon>Fungi incertae sedis</taxon>
        <taxon>Zoopagomycota</taxon>
        <taxon>Entomophthoromycotina</taxon>
        <taxon>Entomophthoromycetes</taxon>
        <taxon>Entomophthorales</taxon>
        <taxon>Entomophthoraceae</taxon>
        <taxon>Entomophthora</taxon>
    </lineage>
</organism>
<comment type="caution">
    <text evidence="1">The sequence shown here is derived from an EMBL/GenBank/DDBJ whole genome shotgun (WGS) entry which is preliminary data.</text>
</comment>
<sequence>MEWLILNDNLDAPKSQNTELESNPGQNPSRTARLIGWEHNNPLLIDKVAASLPGPKPLAALQDSASKPPVQDARNSPEVPTPDTSGLPGEIDKFLPESYSKLPQIPGEGIEPKEAPNTQINKQKDLKSSHPKAASGKPPVPSATLPSETPDAKLPKPRKPDQVVKPGSMILVSPTIAVFSSCHLPVNPKIVCPPASQPAMCCPPGAPFGPVYFTEYPLKPEYKDYTANNILAWDPLARTTKLTRYNQEGPWYVTKPCLFRDKYNFLPAYQMDMEPSVTPKPMPASAAKLPLDHTNKLFVIVYITLTGVIDTIVPAAGPQSWVGKSMSYLIKSAPILWGALPTQSVT</sequence>
<keyword evidence="2" id="KW-1185">Reference proteome</keyword>
<gene>
    <name evidence="1" type="ORF">DSO57_1016950</name>
</gene>
<evidence type="ECO:0000313" key="2">
    <source>
        <dbReference type="Proteomes" id="UP001165960"/>
    </source>
</evidence>
<name>A0ACC2TFQ4_9FUNG</name>
<dbReference type="EMBL" id="QTSX02002910">
    <property type="protein sequence ID" value="KAJ9073409.1"/>
    <property type="molecule type" value="Genomic_DNA"/>
</dbReference>
<proteinExistence type="predicted"/>
<reference evidence="1" key="1">
    <citation type="submission" date="2022-04" db="EMBL/GenBank/DDBJ databases">
        <title>Genome of the entomopathogenic fungus Entomophthora muscae.</title>
        <authorList>
            <person name="Elya C."/>
            <person name="Lovett B.R."/>
            <person name="Lee E."/>
            <person name="Macias A.M."/>
            <person name="Hajek A.E."/>
            <person name="De Bivort B.L."/>
            <person name="Kasson M.T."/>
            <person name="De Fine Licht H.H."/>
            <person name="Stajich J.E."/>
        </authorList>
    </citation>
    <scope>NUCLEOTIDE SEQUENCE</scope>
    <source>
        <strain evidence="1">Berkeley</strain>
    </source>
</reference>
<accession>A0ACC2TFQ4</accession>
<protein>
    <submittedName>
        <fullName evidence="1">Uncharacterized protein</fullName>
    </submittedName>
</protein>
<dbReference type="Proteomes" id="UP001165960">
    <property type="component" value="Unassembled WGS sequence"/>
</dbReference>
<evidence type="ECO:0000313" key="1">
    <source>
        <dbReference type="EMBL" id="KAJ9073409.1"/>
    </source>
</evidence>